<name>A0ABQ9H163_9NEOP</name>
<gene>
    <name evidence="1" type="ORF">PR048_022491</name>
</gene>
<comment type="caution">
    <text evidence="1">The sequence shown here is derived from an EMBL/GenBank/DDBJ whole genome shotgun (WGS) entry which is preliminary data.</text>
</comment>
<reference evidence="1 2" key="1">
    <citation type="submission" date="2023-02" db="EMBL/GenBank/DDBJ databases">
        <title>LHISI_Scaffold_Assembly.</title>
        <authorList>
            <person name="Stuart O.P."/>
            <person name="Cleave R."/>
            <person name="Magrath M.J.L."/>
            <person name="Mikheyev A.S."/>
        </authorList>
    </citation>
    <scope>NUCLEOTIDE SEQUENCE [LARGE SCALE GENOMIC DNA]</scope>
    <source>
        <strain evidence="1">Daus_M_001</strain>
        <tissue evidence="1">Leg muscle</tissue>
    </source>
</reference>
<evidence type="ECO:0000313" key="1">
    <source>
        <dbReference type="EMBL" id="KAJ8878028.1"/>
    </source>
</evidence>
<evidence type="ECO:0000313" key="2">
    <source>
        <dbReference type="Proteomes" id="UP001159363"/>
    </source>
</evidence>
<dbReference type="EMBL" id="JARBHB010000008">
    <property type="protein sequence ID" value="KAJ8878028.1"/>
    <property type="molecule type" value="Genomic_DNA"/>
</dbReference>
<dbReference type="Proteomes" id="UP001159363">
    <property type="component" value="Chromosome 7"/>
</dbReference>
<proteinExistence type="predicted"/>
<organism evidence="1 2">
    <name type="scientific">Dryococelus australis</name>
    <dbReference type="NCBI Taxonomy" id="614101"/>
    <lineage>
        <taxon>Eukaryota</taxon>
        <taxon>Metazoa</taxon>
        <taxon>Ecdysozoa</taxon>
        <taxon>Arthropoda</taxon>
        <taxon>Hexapoda</taxon>
        <taxon>Insecta</taxon>
        <taxon>Pterygota</taxon>
        <taxon>Neoptera</taxon>
        <taxon>Polyneoptera</taxon>
        <taxon>Phasmatodea</taxon>
        <taxon>Verophasmatodea</taxon>
        <taxon>Anareolatae</taxon>
        <taxon>Phasmatidae</taxon>
        <taxon>Eurycanthinae</taxon>
        <taxon>Dryococelus</taxon>
    </lineage>
</organism>
<accession>A0ABQ9H163</accession>
<keyword evidence="2" id="KW-1185">Reference proteome</keyword>
<sequence length="199" mass="22943">MTDFELISYLQFITAVHHVKRSLMIKTGIELLQVLIYCCMDMELDISLVGLEQAEAWEQVKVRLRRALCPKRSRGEMSEFCQDIIECAFEKAFCLTDKGLIILVQDNMAPDVRQMCVFMIKPKSFHEIKSWAVEQGLVIDPKGSNYKTEKYDYVAVVKSKGEKCLWVPFTIGDRMLRPCRIQEPLHVLLVKILLPASLN</sequence>
<protein>
    <submittedName>
        <fullName evidence="1">Uncharacterized protein</fullName>
    </submittedName>
</protein>